<name>A0A1R3T5A8_9BACT</name>
<dbReference type="PROSITE" id="PS50110">
    <property type="entry name" value="RESPONSE_REGULATORY"/>
    <property type="match status" value="1"/>
</dbReference>
<dbReference type="SUPFAM" id="SSF52172">
    <property type="entry name" value="CheY-like"/>
    <property type="match status" value="1"/>
</dbReference>
<evidence type="ECO:0000256" key="8">
    <source>
        <dbReference type="ARBA" id="ARBA00023163"/>
    </source>
</evidence>
<dbReference type="Gene3D" id="1.10.287.130">
    <property type="match status" value="1"/>
</dbReference>
<keyword evidence="4" id="KW-0808">Transferase</keyword>
<dbReference type="PROSITE" id="PS50109">
    <property type="entry name" value="HIS_KIN"/>
    <property type="match status" value="1"/>
</dbReference>
<feature type="domain" description="HTH araC/xylS-type" evidence="11">
    <location>
        <begin position="1253"/>
        <end position="1352"/>
    </location>
</feature>
<evidence type="ECO:0000256" key="1">
    <source>
        <dbReference type="ARBA" id="ARBA00000085"/>
    </source>
</evidence>
<feature type="modified residue" description="4-aspartylphosphate" evidence="9">
    <location>
        <position position="1150"/>
    </location>
</feature>
<dbReference type="Pfam" id="PF07495">
    <property type="entry name" value="Y_Y_Y"/>
    <property type="match status" value="1"/>
</dbReference>
<evidence type="ECO:0000256" key="10">
    <source>
        <dbReference type="SAM" id="Phobius"/>
    </source>
</evidence>
<dbReference type="InterPro" id="IPR005467">
    <property type="entry name" value="His_kinase_dom"/>
</dbReference>
<dbReference type="PANTHER" id="PTHR43547:SF2">
    <property type="entry name" value="HYBRID SIGNAL TRANSDUCTION HISTIDINE KINASE C"/>
    <property type="match status" value="1"/>
</dbReference>
<dbReference type="PANTHER" id="PTHR43547">
    <property type="entry name" value="TWO-COMPONENT HISTIDINE KINASE"/>
    <property type="match status" value="1"/>
</dbReference>
<dbReference type="CDD" id="cd00082">
    <property type="entry name" value="HisKA"/>
    <property type="match status" value="1"/>
</dbReference>
<evidence type="ECO:0000256" key="7">
    <source>
        <dbReference type="ARBA" id="ARBA00023125"/>
    </source>
</evidence>
<dbReference type="KEGG" id="psac:PSM36_0941"/>
<dbReference type="SUPFAM" id="SSF46689">
    <property type="entry name" value="Homeodomain-like"/>
    <property type="match status" value="1"/>
</dbReference>
<evidence type="ECO:0000259" key="13">
    <source>
        <dbReference type="PROSITE" id="PS50110"/>
    </source>
</evidence>
<dbReference type="InterPro" id="IPR004358">
    <property type="entry name" value="Sig_transdc_His_kin-like_C"/>
</dbReference>
<dbReference type="SMART" id="SM00448">
    <property type="entry name" value="REC"/>
    <property type="match status" value="1"/>
</dbReference>
<reference evidence="15" key="1">
    <citation type="submission" date="2016-08" db="EMBL/GenBank/DDBJ databases">
        <authorList>
            <person name="Wibberg D."/>
        </authorList>
    </citation>
    <scope>NUCLEOTIDE SEQUENCE [LARGE SCALE GENOMIC DNA]</scope>
</reference>
<organism evidence="14 15">
    <name type="scientific">Proteiniphilum saccharofermentans</name>
    <dbReference type="NCBI Taxonomy" id="1642647"/>
    <lineage>
        <taxon>Bacteria</taxon>
        <taxon>Pseudomonadati</taxon>
        <taxon>Bacteroidota</taxon>
        <taxon>Bacteroidia</taxon>
        <taxon>Bacteroidales</taxon>
        <taxon>Dysgonomonadaceae</taxon>
        <taxon>Proteiniphilum</taxon>
    </lineage>
</organism>
<evidence type="ECO:0000259" key="11">
    <source>
        <dbReference type="PROSITE" id="PS01124"/>
    </source>
</evidence>
<dbReference type="RefSeq" id="WP_076929282.1">
    <property type="nucleotide sequence ID" value="NZ_LT605205.1"/>
</dbReference>
<dbReference type="Gene3D" id="2.130.10.10">
    <property type="entry name" value="YVTN repeat-like/Quinoprotein amine dehydrogenase"/>
    <property type="match status" value="2"/>
</dbReference>
<dbReference type="InterPro" id="IPR011123">
    <property type="entry name" value="Y_Y_Y"/>
</dbReference>
<dbReference type="InterPro" id="IPR036097">
    <property type="entry name" value="HisK_dim/P_sf"/>
</dbReference>
<dbReference type="Gene3D" id="3.40.50.2300">
    <property type="match status" value="1"/>
</dbReference>
<keyword evidence="8" id="KW-0804">Transcription</keyword>
<dbReference type="SUPFAM" id="SSF47384">
    <property type="entry name" value="Homodimeric domain of signal transducing histidine kinase"/>
    <property type="match status" value="1"/>
</dbReference>
<dbReference type="GO" id="GO:0043565">
    <property type="term" value="F:sequence-specific DNA binding"/>
    <property type="evidence" value="ECO:0007669"/>
    <property type="project" value="InterPro"/>
</dbReference>
<keyword evidence="15" id="KW-1185">Reference proteome</keyword>
<dbReference type="EC" id="2.7.13.3" evidence="2"/>
<feature type="domain" description="Histidine kinase" evidence="12">
    <location>
        <begin position="849"/>
        <end position="1067"/>
    </location>
</feature>
<dbReference type="PROSITE" id="PS01124">
    <property type="entry name" value="HTH_ARAC_FAMILY_2"/>
    <property type="match status" value="1"/>
</dbReference>
<dbReference type="Pfam" id="PF00512">
    <property type="entry name" value="HisKA"/>
    <property type="match status" value="1"/>
</dbReference>
<keyword evidence="5" id="KW-0418">Kinase</keyword>
<dbReference type="Pfam" id="PF12833">
    <property type="entry name" value="HTH_18"/>
    <property type="match status" value="1"/>
</dbReference>
<dbReference type="GO" id="GO:0003700">
    <property type="term" value="F:DNA-binding transcription factor activity"/>
    <property type="evidence" value="ECO:0007669"/>
    <property type="project" value="InterPro"/>
</dbReference>
<dbReference type="FunFam" id="3.30.565.10:FF:000006">
    <property type="entry name" value="Sensor histidine kinase WalK"/>
    <property type="match status" value="1"/>
</dbReference>
<dbReference type="InterPro" id="IPR036890">
    <property type="entry name" value="HATPase_C_sf"/>
</dbReference>
<evidence type="ECO:0000256" key="3">
    <source>
        <dbReference type="ARBA" id="ARBA00022553"/>
    </source>
</evidence>
<dbReference type="Pfam" id="PF07494">
    <property type="entry name" value="Reg_prop"/>
    <property type="match status" value="8"/>
</dbReference>
<evidence type="ECO:0000313" key="14">
    <source>
        <dbReference type="EMBL" id="SCD19767.1"/>
    </source>
</evidence>
<evidence type="ECO:0000313" key="15">
    <source>
        <dbReference type="Proteomes" id="UP000187464"/>
    </source>
</evidence>
<dbReference type="SUPFAM" id="SSF63829">
    <property type="entry name" value="Calcium-dependent phosphotriesterase"/>
    <property type="match status" value="4"/>
</dbReference>
<keyword evidence="3 9" id="KW-0597">Phosphoprotein</keyword>
<feature type="transmembrane region" description="Helical" evidence="10">
    <location>
        <begin position="795"/>
        <end position="816"/>
    </location>
</feature>
<dbReference type="SMART" id="SM00342">
    <property type="entry name" value="HTH_ARAC"/>
    <property type="match status" value="1"/>
</dbReference>
<dbReference type="InterPro" id="IPR003594">
    <property type="entry name" value="HATPase_dom"/>
</dbReference>
<keyword evidence="10" id="KW-0812">Transmembrane</keyword>
<dbReference type="EMBL" id="LT605205">
    <property type="protein sequence ID" value="SCD19767.1"/>
    <property type="molecule type" value="Genomic_DNA"/>
</dbReference>
<evidence type="ECO:0000256" key="2">
    <source>
        <dbReference type="ARBA" id="ARBA00012438"/>
    </source>
</evidence>
<sequence>MKGIKRETFLILILVVTMAGLQAQPSVITSLGREQGLSNNYVVSITQDKDGFLWFATEEGLNKFDGTRFTSYYKHTGNISGNELNYIYADPVEPVIWIATQRAGLDAYNYEHNTLEVFTHNDESPSSLITNDITSITPAADGNLWISTYYRGVEYFNKRTKEFTHYNTETLPDLVSDMVWTILDDHNGNLYIGHVQHGMSVLSLNDGQVVNFRNNPSDKESIPGNEVRCIYKDPNNNIWVGTDKGLALFNSDAGKFISVDSSSQGILTSRIFDIRQMNDHKLWVATELNGIAVIDIKQHFFMPSGQPSIQHYMAGHNKYSLSVATVRSIFQDSFGNIWLATYGGGINFIGHTQPLFESYGYSPLPDDVNSLNNRIALSLCLDNDEKLWIGTDGSGVNVFENGQRIRIYNKERGTLTHNTIQTMMKDSRGNIWLGSFLTGIDFYDHQSKRFQPIVVNGGRNWDVRCFFEDADANIWVGTQEGIWVLDGKTRRMIHHYDTKNNQLPEDQVRAINQDHLGRMWIGTFGLGLAVYTKDMQLLADFNEYNNFCSNTINQIFRDSYGEIWIATGEGLVRFAEHDSFHYEVFQRDNGLHNTNIRAITEDGAGNIWFSSNDGITCYVREKKQFYNYNLLDKSPMGSFSSGAVTKDKKGSIYFGYNKGVCYFNPAFVLEERIVPQVVITDMKIYESGVAPKNDQHINSFVEKNRHIVLNHKQNTFSISFNIQDYSLTNHVDYAYMLEGLDEVWHTVNDNTVMFRNVPPGHYKFLVNTRIRNQEWSPESIYPLSIHIQPPLWLTWWAKTLYVAAGLLIVFFFLLAYKKRLEMQSSYELEKNNREQEQELNNERLRFYTNIAHELRTPLTLILGPLEDLQKDGQLLSRQQQKISIVRQSALQLLNLINQILEFRKAETQNRRLCVSKSNLAVLVKESGLKYMELNVKQNIQFGINIEDEEMFLYFDKEIVNIILDNLISNAMKYTDKGSIKISLYTTMRNNLSYTEIKVEDTGYGISKEDQTRIFDRYYQAKGTRQVPGTGIGLALVKNLADLHEGEIRVESKINEGSSFYFSLLTHNIYPNALHNDREEEIPESAESINESAEETKSNGKPILLVVEDNPEIREYILDSLSDSFHVITAGEGEEGCNAAFAHIPDIIVSDIMMPGMDGITFCQKIKADVRTSHIPVILLTAKDSLQDKEEGYRSGADSYLTKPFSASLLHSRINNLLETRKRLATQFVLDSGKDEKSALFKESLNKLDNEFLENLTRLIEENIQSEKVDISYLSGKLFMSNSTLYRKVKALTGISTNEFVRKVKMNNAERLLLTGKYNISEVSFRVGMNSPVYFRQCFKEEFGLSPSEYLKKIKME</sequence>
<evidence type="ECO:0000256" key="9">
    <source>
        <dbReference type="PROSITE-ProRule" id="PRU00169"/>
    </source>
</evidence>
<dbReference type="InterPro" id="IPR003661">
    <property type="entry name" value="HisK_dim/P_dom"/>
</dbReference>
<dbReference type="InterPro" id="IPR011110">
    <property type="entry name" value="Reg_prop"/>
</dbReference>
<dbReference type="GO" id="GO:0000155">
    <property type="term" value="F:phosphorelay sensor kinase activity"/>
    <property type="evidence" value="ECO:0007669"/>
    <property type="project" value="InterPro"/>
</dbReference>
<dbReference type="Gene3D" id="1.10.10.60">
    <property type="entry name" value="Homeodomain-like"/>
    <property type="match status" value="2"/>
</dbReference>
<keyword evidence="6" id="KW-0805">Transcription regulation</keyword>
<dbReference type="Pfam" id="PF00072">
    <property type="entry name" value="Response_reg"/>
    <property type="match status" value="1"/>
</dbReference>
<keyword evidence="7" id="KW-0238">DNA-binding</keyword>
<dbReference type="Pfam" id="PF02518">
    <property type="entry name" value="HATPase_c"/>
    <property type="match status" value="1"/>
</dbReference>
<evidence type="ECO:0000256" key="4">
    <source>
        <dbReference type="ARBA" id="ARBA00022679"/>
    </source>
</evidence>
<dbReference type="STRING" id="1642647.PSM36_0941"/>
<dbReference type="PROSITE" id="PS00041">
    <property type="entry name" value="HTH_ARAC_FAMILY_1"/>
    <property type="match status" value="1"/>
</dbReference>
<dbReference type="SUPFAM" id="SSF55874">
    <property type="entry name" value="ATPase domain of HSP90 chaperone/DNA topoisomerase II/histidine kinase"/>
    <property type="match status" value="1"/>
</dbReference>
<keyword evidence="10" id="KW-0472">Membrane</keyword>
<comment type="catalytic activity">
    <reaction evidence="1">
        <text>ATP + protein L-histidine = ADP + protein N-phospho-L-histidine.</text>
        <dbReference type="EC" id="2.7.13.3"/>
    </reaction>
</comment>
<dbReference type="Gene3D" id="3.30.565.10">
    <property type="entry name" value="Histidine kinase-like ATPase, C-terminal domain"/>
    <property type="match status" value="1"/>
</dbReference>
<dbReference type="FunFam" id="2.60.40.10:FF:000791">
    <property type="entry name" value="Two-component system sensor histidine kinase/response regulator"/>
    <property type="match status" value="1"/>
</dbReference>
<evidence type="ECO:0000256" key="5">
    <source>
        <dbReference type="ARBA" id="ARBA00022777"/>
    </source>
</evidence>
<accession>A0A1R3T5A8</accession>
<evidence type="ECO:0000259" key="12">
    <source>
        <dbReference type="PROSITE" id="PS50109"/>
    </source>
</evidence>
<gene>
    <name evidence="14" type="ORF">PSM36_0941</name>
</gene>
<dbReference type="Gene3D" id="2.60.40.10">
    <property type="entry name" value="Immunoglobulins"/>
    <property type="match status" value="1"/>
</dbReference>
<dbReference type="InterPro" id="IPR013783">
    <property type="entry name" value="Ig-like_fold"/>
</dbReference>
<dbReference type="InterPro" id="IPR018062">
    <property type="entry name" value="HTH_AraC-typ_CS"/>
</dbReference>
<dbReference type="InterPro" id="IPR009057">
    <property type="entry name" value="Homeodomain-like_sf"/>
</dbReference>
<dbReference type="InterPro" id="IPR018060">
    <property type="entry name" value="HTH_AraC"/>
</dbReference>
<dbReference type="CDD" id="cd17574">
    <property type="entry name" value="REC_OmpR"/>
    <property type="match status" value="1"/>
</dbReference>
<dbReference type="Proteomes" id="UP000187464">
    <property type="component" value="Chromosome I"/>
</dbReference>
<proteinExistence type="predicted"/>
<feature type="domain" description="Response regulatory" evidence="13">
    <location>
        <begin position="1102"/>
        <end position="1217"/>
    </location>
</feature>
<dbReference type="FunFam" id="1.10.287.130:FF:000034">
    <property type="entry name" value="Two-component system sensor histidine kinase/response regulator"/>
    <property type="match status" value="1"/>
</dbReference>
<dbReference type="SMART" id="SM00387">
    <property type="entry name" value="HATPase_c"/>
    <property type="match status" value="1"/>
</dbReference>
<dbReference type="InterPro" id="IPR011006">
    <property type="entry name" value="CheY-like_superfamily"/>
</dbReference>
<keyword evidence="10" id="KW-1133">Transmembrane helix</keyword>
<dbReference type="InterPro" id="IPR015943">
    <property type="entry name" value="WD40/YVTN_repeat-like_dom_sf"/>
</dbReference>
<dbReference type="PRINTS" id="PR00344">
    <property type="entry name" value="BCTRLSENSOR"/>
</dbReference>
<protein>
    <recommendedName>
        <fullName evidence="2">histidine kinase</fullName>
        <ecNumber evidence="2">2.7.13.3</ecNumber>
    </recommendedName>
</protein>
<dbReference type="SMART" id="SM00388">
    <property type="entry name" value="HisKA"/>
    <property type="match status" value="1"/>
</dbReference>
<dbReference type="InterPro" id="IPR001789">
    <property type="entry name" value="Sig_transdc_resp-reg_receiver"/>
</dbReference>
<evidence type="ECO:0000256" key="6">
    <source>
        <dbReference type="ARBA" id="ARBA00023015"/>
    </source>
</evidence>